<proteinExistence type="predicted"/>
<dbReference type="Proteomes" id="UP000824890">
    <property type="component" value="Unassembled WGS sequence"/>
</dbReference>
<organism evidence="2 4">
    <name type="scientific">Brassica napus</name>
    <name type="common">Rape</name>
    <dbReference type="NCBI Taxonomy" id="3708"/>
    <lineage>
        <taxon>Eukaryota</taxon>
        <taxon>Viridiplantae</taxon>
        <taxon>Streptophyta</taxon>
        <taxon>Embryophyta</taxon>
        <taxon>Tracheophyta</taxon>
        <taxon>Spermatophyta</taxon>
        <taxon>Magnoliopsida</taxon>
        <taxon>eudicotyledons</taxon>
        <taxon>Gunneridae</taxon>
        <taxon>Pentapetalae</taxon>
        <taxon>rosids</taxon>
        <taxon>malvids</taxon>
        <taxon>Brassicales</taxon>
        <taxon>Brassicaceae</taxon>
        <taxon>Brassiceae</taxon>
        <taxon>Brassica</taxon>
    </lineage>
</organism>
<accession>A0ABQ7Y084</accession>
<comment type="caution">
    <text evidence="2">The sequence shown here is derived from an EMBL/GenBank/DDBJ whole genome shotgun (WGS) entry which is preliminary data.</text>
</comment>
<feature type="region of interest" description="Disordered" evidence="1">
    <location>
        <begin position="57"/>
        <end position="79"/>
    </location>
</feature>
<feature type="compositionally biased region" description="Polar residues" evidence="1">
    <location>
        <begin position="64"/>
        <end position="76"/>
    </location>
</feature>
<evidence type="ECO:0000313" key="3">
    <source>
        <dbReference type="EMBL" id="KAH0861140.1"/>
    </source>
</evidence>
<dbReference type="EMBL" id="JAGKQM010000019">
    <property type="protein sequence ID" value="KAH0861134.1"/>
    <property type="molecule type" value="Genomic_DNA"/>
</dbReference>
<keyword evidence="4" id="KW-1185">Reference proteome</keyword>
<feature type="non-terminal residue" evidence="2">
    <location>
        <position position="1"/>
    </location>
</feature>
<evidence type="ECO:0000313" key="4">
    <source>
        <dbReference type="Proteomes" id="UP000824890"/>
    </source>
</evidence>
<protein>
    <submittedName>
        <fullName evidence="2">Uncharacterized protein</fullName>
    </submittedName>
</protein>
<name>A0ABQ7Y084_BRANA</name>
<reference evidence="2 4" key="1">
    <citation type="submission" date="2021-05" db="EMBL/GenBank/DDBJ databases">
        <title>Genome Assembly of Synthetic Allotetraploid Brassica napus Reveals Homoeologous Exchanges between Subgenomes.</title>
        <authorList>
            <person name="Davis J.T."/>
        </authorList>
    </citation>
    <scope>NUCLEOTIDE SEQUENCE [LARGE SCALE GENOMIC DNA]</scope>
    <source>
        <strain evidence="4">cv. Da-Ae</strain>
        <tissue evidence="2">Seedling</tissue>
    </source>
</reference>
<evidence type="ECO:0000313" key="2">
    <source>
        <dbReference type="EMBL" id="KAH0861134.1"/>
    </source>
</evidence>
<sequence length="234" mass="26216">FNAKEERKNEETDSTIKLRQRDKWLSLRHCHTKNSPHVYISFIYLLPIKTLNQCSDSKRHCPHSKSSSRACSPPNSKRQEPVTISIAKKPFKSLRLENIPVFPKLTVSMNIPGIYEQHCVFRKLDGSAKPTLPIPLPQVKYQFRQSRTEIQDFFVTDKGVLLETCGGEDLEGGETAESSPEISVRSESEVLVAVAEVIRGDGPGAVREGLVVVGEALFDGFWGREDKDGTASEF</sequence>
<gene>
    <name evidence="2" type="ORF">HID58_089395</name>
    <name evidence="3" type="ORF">HID58_089401</name>
</gene>
<dbReference type="EMBL" id="JAGKQM010000019">
    <property type="protein sequence ID" value="KAH0861140.1"/>
    <property type="molecule type" value="Genomic_DNA"/>
</dbReference>
<evidence type="ECO:0000256" key="1">
    <source>
        <dbReference type="SAM" id="MobiDB-lite"/>
    </source>
</evidence>